<feature type="transmembrane region" description="Helical" evidence="2">
    <location>
        <begin position="118"/>
        <end position="134"/>
    </location>
</feature>
<keyword evidence="2" id="KW-0472">Membrane</keyword>
<evidence type="ECO:0000256" key="1">
    <source>
        <dbReference type="SAM" id="MobiDB-lite"/>
    </source>
</evidence>
<feature type="compositionally biased region" description="Low complexity" evidence="1">
    <location>
        <begin position="43"/>
        <end position="53"/>
    </location>
</feature>
<accession>A0AAD7XYB8</accession>
<evidence type="ECO:0000256" key="2">
    <source>
        <dbReference type="SAM" id="Phobius"/>
    </source>
</evidence>
<dbReference type="EMBL" id="JARTCD010000021">
    <property type="protein sequence ID" value="KAJ8658970.1"/>
    <property type="molecule type" value="Genomic_DNA"/>
</dbReference>
<evidence type="ECO:0000313" key="3">
    <source>
        <dbReference type="EMBL" id="KAJ8658970.1"/>
    </source>
</evidence>
<feature type="transmembrane region" description="Helical" evidence="2">
    <location>
        <begin position="207"/>
        <end position="228"/>
    </location>
</feature>
<keyword evidence="2" id="KW-0812">Transmembrane</keyword>
<protein>
    <submittedName>
        <fullName evidence="3">Uncharacterized protein</fullName>
    </submittedName>
</protein>
<feature type="region of interest" description="Disordered" evidence="1">
    <location>
        <begin position="1"/>
        <end position="65"/>
    </location>
</feature>
<dbReference type="AlphaFoldDB" id="A0AAD7XYB8"/>
<dbReference type="Proteomes" id="UP001234581">
    <property type="component" value="Unassembled WGS sequence"/>
</dbReference>
<comment type="caution">
    <text evidence="3">The sequence shown here is derived from an EMBL/GenBank/DDBJ whole genome shotgun (WGS) entry which is preliminary data.</text>
</comment>
<feature type="compositionally biased region" description="Polar residues" evidence="1">
    <location>
        <begin position="17"/>
        <end position="26"/>
    </location>
</feature>
<proteinExistence type="predicted"/>
<name>A0AAD7XYB8_9FUNG</name>
<organism evidence="3 4">
    <name type="scientific">Lichtheimia ornata</name>
    <dbReference type="NCBI Taxonomy" id="688661"/>
    <lineage>
        <taxon>Eukaryota</taxon>
        <taxon>Fungi</taxon>
        <taxon>Fungi incertae sedis</taxon>
        <taxon>Mucoromycota</taxon>
        <taxon>Mucoromycotina</taxon>
        <taxon>Mucoromycetes</taxon>
        <taxon>Mucorales</taxon>
        <taxon>Lichtheimiaceae</taxon>
        <taxon>Lichtheimia</taxon>
    </lineage>
</organism>
<keyword evidence="4" id="KW-1185">Reference proteome</keyword>
<sequence length="243" mass="27061">MYTVRGYSHPDLAPQVVKSTDTTNPSRDNDEPHYYPPTPPSSTSPKLTTTKQLPPTPPPVVAPSQGLSSLFKTPTKTHSKLEWHPLPKFAGIDHSEPRINIAQCKTWIKDIMVWKQPLHSWLVMAGCMTLAATLSSGEHEFIMYHWMRMTGLAVWTMAICQSITSSSSNAPPHLLLDALWINKPIRAKIKATALAHDPGHEMVMAGMLHYFSIESPWVIAILFCFITTKMISAKYEKKDGGGT</sequence>
<reference evidence="3 4" key="1">
    <citation type="submission" date="2023-03" db="EMBL/GenBank/DDBJ databases">
        <title>Genome sequence of Lichtheimia ornata CBS 291.66.</title>
        <authorList>
            <person name="Mohabir J.T."/>
            <person name="Shea T.P."/>
            <person name="Kurbessoian T."/>
            <person name="Berby B."/>
            <person name="Fontaine J."/>
            <person name="Livny J."/>
            <person name="Gnirke A."/>
            <person name="Stajich J.E."/>
            <person name="Cuomo C.A."/>
        </authorList>
    </citation>
    <scope>NUCLEOTIDE SEQUENCE [LARGE SCALE GENOMIC DNA]</scope>
    <source>
        <strain evidence="3">CBS 291.66</strain>
    </source>
</reference>
<evidence type="ECO:0000313" key="4">
    <source>
        <dbReference type="Proteomes" id="UP001234581"/>
    </source>
</evidence>
<gene>
    <name evidence="3" type="ORF">O0I10_005352</name>
</gene>
<dbReference type="RefSeq" id="XP_058343883.1">
    <property type="nucleotide sequence ID" value="XM_058485397.1"/>
</dbReference>
<dbReference type="GeneID" id="83212765"/>
<keyword evidence="2" id="KW-1133">Transmembrane helix</keyword>